<dbReference type="EMBL" id="BAABCY010000017">
    <property type="protein sequence ID" value="GAA3557823.1"/>
    <property type="molecule type" value="Genomic_DNA"/>
</dbReference>
<dbReference type="Pfam" id="PF00589">
    <property type="entry name" value="Phage_integrase"/>
    <property type="match status" value="1"/>
</dbReference>
<proteinExistence type="inferred from homology"/>
<organism evidence="5 6">
    <name type="scientific">Snuella lapsa</name>
    <dbReference type="NCBI Taxonomy" id="870481"/>
    <lineage>
        <taxon>Bacteria</taxon>
        <taxon>Pseudomonadati</taxon>
        <taxon>Bacteroidota</taxon>
        <taxon>Flavobacteriia</taxon>
        <taxon>Flavobacteriales</taxon>
        <taxon>Flavobacteriaceae</taxon>
        <taxon>Snuella</taxon>
    </lineage>
</organism>
<dbReference type="InterPro" id="IPR035386">
    <property type="entry name" value="Arm-DNA-bind_5"/>
</dbReference>
<keyword evidence="3" id="KW-0233">DNA recombination</keyword>
<dbReference type="Gene3D" id="1.10.150.130">
    <property type="match status" value="1"/>
</dbReference>
<dbReference type="SUPFAM" id="SSF56349">
    <property type="entry name" value="DNA breaking-rejoining enzymes"/>
    <property type="match status" value="1"/>
</dbReference>
<protein>
    <submittedName>
        <fullName evidence="5">Site-specific integrase</fullName>
    </submittedName>
</protein>
<evidence type="ECO:0000256" key="2">
    <source>
        <dbReference type="ARBA" id="ARBA00023125"/>
    </source>
</evidence>
<sequence>MKNRSTFSLLFWANTSRIKNDQVPVYARITVNGKRTNLSLQRRIPISSWDANKGKARGTKQQARLFNKYLEQVRAKIYESYEDLLSENKLITAQLIKSRFLGLDESGKTLLELFKYHNEVSKEKLNSHTLRHYKVTQGYLEKFLNEKLKTTDVSLQSLNYSFIVDFECFIKSYQPKDHQRKMSHNTAMKHLQRLRKMVTMAYHMEWIIKDPFVRFKSSFENKRREFLTDAELDSLEKFHSSIDRLNIVKDLFLFSCYTGISYIDMHGLTANNIILGIDGNYWIKSKRKKTKSFLEIPLLNQAKNLIKKYEGHQRTIVSNTLFPCFSNQKINSYLKEIAELSGIKKNLTFHMARHTFATTVTLSNGVPIETVSKLLGHTKIATTQIYARVINKKVSEDMFKLSEKLQAK</sequence>
<dbReference type="Gene3D" id="1.10.443.10">
    <property type="entry name" value="Intergrase catalytic core"/>
    <property type="match status" value="1"/>
</dbReference>
<dbReference type="InterPro" id="IPR013762">
    <property type="entry name" value="Integrase-like_cat_sf"/>
</dbReference>
<evidence type="ECO:0000259" key="4">
    <source>
        <dbReference type="PROSITE" id="PS51898"/>
    </source>
</evidence>
<dbReference type="Proteomes" id="UP001500954">
    <property type="component" value="Unassembled WGS sequence"/>
</dbReference>
<dbReference type="InterPro" id="IPR010998">
    <property type="entry name" value="Integrase_recombinase_N"/>
</dbReference>
<evidence type="ECO:0000313" key="6">
    <source>
        <dbReference type="Proteomes" id="UP001500954"/>
    </source>
</evidence>
<evidence type="ECO:0000313" key="5">
    <source>
        <dbReference type="EMBL" id="GAA3557823.1"/>
    </source>
</evidence>
<dbReference type="InterPro" id="IPR025269">
    <property type="entry name" value="SAM-like_dom"/>
</dbReference>
<reference evidence="6" key="1">
    <citation type="journal article" date="2019" name="Int. J. Syst. Evol. Microbiol.">
        <title>The Global Catalogue of Microorganisms (GCM) 10K type strain sequencing project: providing services to taxonomists for standard genome sequencing and annotation.</title>
        <authorList>
            <consortium name="The Broad Institute Genomics Platform"/>
            <consortium name="The Broad Institute Genome Sequencing Center for Infectious Disease"/>
            <person name="Wu L."/>
            <person name="Ma J."/>
        </authorList>
    </citation>
    <scope>NUCLEOTIDE SEQUENCE [LARGE SCALE GENOMIC DNA]</scope>
    <source>
        <strain evidence="6">JCM 17111</strain>
    </source>
</reference>
<dbReference type="Pfam" id="PF13102">
    <property type="entry name" value="Phage_int_SAM_5"/>
    <property type="match status" value="1"/>
</dbReference>
<dbReference type="RefSeq" id="WP_345004355.1">
    <property type="nucleotide sequence ID" value="NZ_BAABCY010000017.1"/>
</dbReference>
<dbReference type="PANTHER" id="PTHR30349:SF64">
    <property type="entry name" value="PROPHAGE INTEGRASE INTD-RELATED"/>
    <property type="match status" value="1"/>
</dbReference>
<comment type="similarity">
    <text evidence="1">Belongs to the 'phage' integrase family.</text>
</comment>
<keyword evidence="6" id="KW-1185">Reference proteome</keyword>
<evidence type="ECO:0000256" key="1">
    <source>
        <dbReference type="ARBA" id="ARBA00008857"/>
    </source>
</evidence>
<dbReference type="PANTHER" id="PTHR30349">
    <property type="entry name" value="PHAGE INTEGRASE-RELATED"/>
    <property type="match status" value="1"/>
</dbReference>
<feature type="domain" description="Tyr recombinase" evidence="4">
    <location>
        <begin position="222"/>
        <end position="399"/>
    </location>
</feature>
<keyword evidence="2" id="KW-0238">DNA-binding</keyword>
<dbReference type="InterPro" id="IPR011010">
    <property type="entry name" value="DNA_brk_join_enz"/>
</dbReference>
<dbReference type="Pfam" id="PF17293">
    <property type="entry name" value="Arm-DNA-bind_5"/>
    <property type="match status" value="1"/>
</dbReference>
<comment type="caution">
    <text evidence="5">The sequence shown here is derived from an EMBL/GenBank/DDBJ whole genome shotgun (WGS) entry which is preliminary data.</text>
</comment>
<dbReference type="PROSITE" id="PS51898">
    <property type="entry name" value="TYR_RECOMBINASE"/>
    <property type="match status" value="1"/>
</dbReference>
<name>A0ABP6WX88_9FLAO</name>
<dbReference type="InterPro" id="IPR050090">
    <property type="entry name" value="Tyrosine_recombinase_XerCD"/>
</dbReference>
<accession>A0ABP6WX88</accession>
<gene>
    <name evidence="5" type="ORF">GCM10022395_06380</name>
</gene>
<evidence type="ECO:0000256" key="3">
    <source>
        <dbReference type="ARBA" id="ARBA00023172"/>
    </source>
</evidence>
<dbReference type="CDD" id="cd01185">
    <property type="entry name" value="INTN1_C_like"/>
    <property type="match status" value="1"/>
</dbReference>
<dbReference type="InterPro" id="IPR002104">
    <property type="entry name" value="Integrase_catalytic"/>
</dbReference>